<evidence type="ECO:0000313" key="2">
    <source>
        <dbReference type="Proteomes" id="UP001589609"/>
    </source>
</evidence>
<keyword evidence="2" id="KW-1185">Reference proteome</keyword>
<dbReference type="EMBL" id="JBHMAF010000023">
    <property type="protein sequence ID" value="MFB9758236.1"/>
    <property type="molecule type" value="Genomic_DNA"/>
</dbReference>
<reference evidence="1 2" key="1">
    <citation type="submission" date="2024-09" db="EMBL/GenBank/DDBJ databases">
        <authorList>
            <person name="Sun Q."/>
            <person name="Mori K."/>
        </authorList>
    </citation>
    <scope>NUCLEOTIDE SEQUENCE [LARGE SCALE GENOMIC DNA]</scope>
    <source>
        <strain evidence="1 2">JCM 11201</strain>
    </source>
</reference>
<gene>
    <name evidence="1" type="ORF">ACFFMS_06830</name>
</gene>
<accession>A0ABV5WCB7</accession>
<dbReference type="RefSeq" id="WP_379948499.1">
    <property type="nucleotide sequence ID" value="NZ_JBHMAF010000023.1"/>
</dbReference>
<protein>
    <submittedName>
        <fullName evidence="1">Uncharacterized protein</fullName>
    </submittedName>
</protein>
<comment type="caution">
    <text evidence="1">The sequence shown here is derived from an EMBL/GenBank/DDBJ whole genome shotgun (WGS) entry which is preliminary data.</text>
</comment>
<evidence type="ECO:0000313" key="1">
    <source>
        <dbReference type="EMBL" id="MFB9758236.1"/>
    </source>
</evidence>
<name>A0ABV5WCB7_9BACI</name>
<organism evidence="1 2">
    <name type="scientific">Ectobacillus funiculus</name>
    <dbReference type="NCBI Taxonomy" id="137993"/>
    <lineage>
        <taxon>Bacteria</taxon>
        <taxon>Bacillati</taxon>
        <taxon>Bacillota</taxon>
        <taxon>Bacilli</taxon>
        <taxon>Bacillales</taxon>
        <taxon>Bacillaceae</taxon>
        <taxon>Ectobacillus</taxon>
    </lineage>
</organism>
<sequence>MRTEIETIYDEVYESVEQYLEKVRELQLLNLEAPTEEEKEKALRMELALQTAKDILENLMVPGKKLTFMYEPGSVTLEIFKDKKA</sequence>
<proteinExistence type="predicted"/>
<dbReference type="Proteomes" id="UP001589609">
    <property type="component" value="Unassembled WGS sequence"/>
</dbReference>